<comment type="caution">
    <text evidence="1">The sequence shown here is derived from an EMBL/GenBank/DDBJ whole genome shotgun (WGS) entry which is preliminary data.</text>
</comment>
<evidence type="ECO:0000313" key="2">
    <source>
        <dbReference type="Proteomes" id="UP000076512"/>
    </source>
</evidence>
<evidence type="ECO:0000313" key="1">
    <source>
        <dbReference type="EMBL" id="KZM72242.1"/>
    </source>
</evidence>
<dbReference type="Proteomes" id="UP000076512">
    <property type="component" value="Unassembled WGS sequence"/>
</dbReference>
<dbReference type="STRING" id="455432.AWN90_36825"/>
<dbReference type="EMBL" id="LWGR01000009">
    <property type="protein sequence ID" value="KZM72242.1"/>
    <property type="molecule type" value="Genomic_DNA"/>
</dbReference>
<accession>A0A164LC24</accession>
<protein>
    <submittedName>
        <fullName evidence="1">Uncharacterized protein</fullName>
    </submittedName>
</protein>
<name>A0A164LC24_9NOCA</name>
<reference evidence="1 2" key="1">
    <citation type="submission" date="2016-04" db="EMBL/GenBank/DDBJ databases">
        <authorList>
            <person name="Evans L.H."/>
            <person name="Alamgir A."/>
            <person name="Owens N."/>
            <person name="Weber N.D."/>
            <person name="Virtaneva K."/>
            <person name="Barbian K."/>
            <person name="Babar A."/>
            <person name="Rosenke K."/>
        </authorList>
    </citation>
    <scope>NUCLEOTIDE SEQUENCE [LARGE SCALE GENOMIC DNA]</scope>
    <source>
        <strain evidence="1 2">IFM 0406</strain>
    </source>
</reference>
<proteinExistence type="predicted"/>
<dbReference type="AlphaFoldDB" id="A0A164LC24"/>
<keyword evidence="2" id="KW-1185">Reference proteome</keyword>
<sequence length="275" mass="31084">MKVLELLDSDQIHEARQWIYDHTEHVGWDWTGTEVTTYLDENYRGGTNAFDASVRGQMARAYGKDWHSGCDHFATFYKASWRSNGKDLLLINATRSKDCYGYDDAIGIANTRVLHRQWGTAAGLSDGPYADCDYLALDLDSLAPEDLTDVLDSLEGYPCLDEEEWSAVEQEQIQEHWDDYGRWDLHKAVREAIGAWELTEAGEALIDELAWGGYIDYGHGGGYPNMIDPSACDFGEKVIPEWIATRLGTVVTLARWRGDELVLDLRHRNLIAESA</sequence>
<dbReference type="RefSeq" id="WP_067592673.1">
    <property type="nucleotide sequence ID" value="NZ_JABMCZ010000001.1"/>
</dbReference>
<organism evidence="1 2">
    <name type="scientific">Nocardia terpenica</name>
    <dbReference type="NCBI Taxonomy" id="455432"/>
    <lineage>
        <taxon>Bacteria</taxon>
        <taxon>Bacillati</taxon>
        <taxon>Actinomycetota</taxon>
        <taxon>Actinomycetes</taxon>
        <taxon>Mycobacteriales</taxon>
        <taxon>Nocardiaceae</taxon>
        <taxon>Nocardia</taxon>
    </lineage>
</organism>
<gene>
    <name evidence="1" type="ORF">AWN90_36825</name>
</gene>